<comment type="caution">
    <text evidence="16">The sequence shown here is derived from an EMBL/GenBank/DDBJ whole genome shotgun (WGS) entry which is preliminary data.</text>
</comment>
<evidence type="ECO:0000313" key="16">
    <source>
        <dbReference type="EMBL" id="KAK5056054.1"/>
    </source>
</evidence>
<feature type="transmembrane region" description="Helical" evidence="14">
    <location>
        <begin position="326"/>
        <end position="350"/>
    </location>
</feature>
<proteinExistence type="inferred from homology"/>
<keyword evidence="8 14" id="KW-0812">Transmembrane</keyword>
<comment type="caution">
    <text evidence="14">Lacks conserved residue(s) required for the propagation of feature annotation.</text>
</comment>
<feature type="transmembrane region" description="Helical" evidence="14">
    <location>
        <begin position="98"/>
        <end position="115"/>
    </location>
</feature>
<evidence type="ECO:0000256" key="8">
    <source>
        <dbReference type="ARBA" id="ARBA00022692"/>
    </source>
</evidence>
<keyword evidence="7" id="KW-0808">Transferase</keyword>
<evidence type="ECO:0000256" key="12">
    <source>
        <dbReference type="ARBA" id="ARBA00044727"/>
    </source>
</evidence>
<evidence type="ECO:0000256" key="14">
    <source>
        <dbReference type="PIRNR" id="PIRNR028810"/>
    </source>
</evidence>
<keyword evidence="9" id="KW-0256">Endoplasmic reticulum</keyword>
<dbReference type="RefSeq" id="XP_064708024.1">
    <property type="nucleotide sequence ID" value="XM_064856124.1"/>
</dbReference>
<feature type="signal peptide" evidence="15">
    <location>
        <begin position="1"/>
        <end position="26"/>
    </location>
</feature>
<evidence type="ECO:0000256" key="15">
    <source>
        <dbReference type="SAM" id="SignalP"/>
    </source>
</evidence>
<feature type="chain" id="PRO_5044001444" description="Dol-P-Glc:Glc(2)Man(9)GlcNAc(2)-PP-Dol alpha-1,2-glucosyltransferase" evidence="15">
    <location>
        <begin position="27"/>
        <end position="533"/>
    </location>
</feature>
<comment type="function">
    <text evidence="12">Dol-P-Glc:Glc(2)Man(9)GlcNAc(2)-PP-Dol alpha-1,2-glucosyltransferase that operates in the biosynthetic pathway of dolichol-linked oligosaccharides, the glycan precursors employed in protein asparagine (N)-glycosylation. The assembly of dolichol-linked oligosaccharides begins on the cytosolic side of the endoplasmic reticulum membrane and finishes in its lumen. The sequential addition of sugars to dolichol pyrophosphate produces dolichol-linked oligosaccharides containing fourteen sugars, including two GlcNAcs, nine mannoses and three glucoses. Once assembled, the oligosaccharide is transferred from the lipid to nascent proteins by oligosaccharyltransferases. In the lumen of the endoplasmic reticulum, adds the third and last glucose residue from dolichyl phosphate glucose (Dol-P-Glc) onto the lipid-linked oligosaccharide intermediate Glc(2)Man(9)GlcNAc(2)-PP-Dol to produce Glc(3)Man(9)GlcNAc(2)-PP-Dol.</text>
</comment>
<evidence type="ECO:0000256" key="3">
    <source>
        <dbReference type="ARBA" id="ARBA00010600"/>
    </source>
</evidence>
<organism evidence="16 17">
    <name type="scientific">Exophiala bonariae</name>
    <dbReference type="NCBI Taxonomy" id="1690606"/>
    <lineage>
        <taxon>Eukaryota</taxon>
        <taxon>Fungi</taxon>
        <taxon>Dikarya</taxon>
        <taxon>Ascomycota</taxon>
        <taxon>Pezizomycotina</taxon>
        <taxon>Eurotiomycetes</taxon>
        <taxon>Chaetothyriomycetidae</taxon>
        <taxon>Chaetothyriales</taxon>
        <taxon>Herpotrichiellaceae</taxon>
        <taxon>Exophiala</taxon>
    </lineage>
</organism>
<evidence type="ECO:0000256" key="2">
    <source>
        <dbReference type="ARBA" id="ARBA00004922"/>
    </source>
</evidence>
<feature type="transmembrane region" description="Helical" evidence="14">
    <location>
        <begin position="494"/>
        <end position="515"/>
    </location>
</feature>
<accession>A0AAV9NET6</accession>
<dbReference type="PANTHER" id="PTHR12989:SF10">
    <property type="entry name" value="DOL-P-GLC:GLC(2)MAN(9)GLCNAC(2)-PP-DOL ALPHA-1,2-GLUCOSYLTRANSFERASE-RELATED"/>
    <property type="match status" value="1"/>
</dbReference>
<dbReference type="AlphaFoldDB" id="A0AAV9NET6"/>
<dbReference type="PANTHER" id="PTHR12989">
    <property type="entry name" value="ALPHA-1,2-GLUCOSYLTRANSFERASE ALG10"/>
    <property type="match status" value="1"/>
</dbReference>
<keyword evidence="15" id="KW-0732">Signal</keyword>
<dbReference type="EMBL" id="JAVRRD010000008">
    <property type="protein sequence ID" value="KAK5056054.1"/>
    <property type="molecule type" value="Genomic_DNA"/>
</dbReference>
<sequence length="533" mass="61003">MAHFTYFKSPEFLRVSLLLFINVVHSKWRQYVNEVVPAPYLDEVFHVPQVQAYWYGKWSQWDPKITTPPGLYGFSYLINSFRGYMDPTMKPTTDEWRYVNAVLLYMVLIVLYILVAVGKRTVVSDNVLQREFNIILFPLLFFFSALFYTDLFSVFTVVLAQTVWTAGLSTDGWKKFLFQTLHLVAGLLSLSARQTNIFWVAVYLGGLQAVATIKTKVGVEKLHDPPISQASFQDFSITSLSLVQSAIPILPRILLDLWPQICLLGSFAGFVTWNGGVVLGDKGNHIATIHLTQMLYIWPLIIFFSWPVILPLFSDLAALRRRLPKLITTATALAIMFNIVHFNTIVHPFTLADNRHYVFYVFALLRRHWIIKYAVIPVYYICGWLVLTALGGAPESQPDQKTIRILHSADTVSVSDVLVWLLATSLSLVTAPLVEPRYFIVPWLMWRLAVPEHQPQSKAQQKFSQLEKGKSTRGKQDSQSTFVLQTALTTLAGYSAYIELAWYLTINIVTGYIFLYKGFEWPQEPGNVQRFMW</sequence>
<evidence type="ECO:0000256" key="6">
    <source>
        <dbReference type="ARBA" id="ARBA00022676"/>
    </source>
</evidence>
<dbReference type="GO" id="GO:0006488">
    <property type="term" value="P:dolichol-linked oligosaccharide biosynthetic process"/>
    <property type="evidence" value="ECO:0007669"/>
    <property type="project" value="UniProtKB-UniRule"/>
</dbReference>
<comment type="subcellular location">
    <subcellularLocation>
        <location evidence="1">Endoplasmic reticulum membrane</location>
        <topology evidence="1">Multi-pass membrane protein</topology>
    </subcellularLocation>
</comment>
<keyword evidence="11 14" id="KW-0472">Membrane</keyword>
<gene>
    <name evidence="16" type="ORF">LTR84_012605</name>
</gene>
<evidence type="ECO:0000256" key="13">
    <source>
        <dbReference type="ARBA" id="ARBA00048064"/>
    </source>
</evidence>
<evidence type="ECO:0000313" key="17">
    <source>
        <dbReference type="Proteomes" id="UP001358417"/>
    </source>
</evidence>
<evidence type="ECO:0000256" key="1">
    <source>
        <dbReference type="ARBA" id="ARBA00004477"/>
    </source>
</evidence>
<name>A0AAV9NET6_9EURO</name>
<keyword evidence="17" id="KW-1185">Reference proteome</keyword>
<dbReference type="GeneID" id="89980747"/>
<keyword evidence="10 14" id="KW-1133">Transmembrane helix</keyword>
<dbReference type="Pfam" id="PF04922">
    <property type="entry name" value="DIE2_ALG10"/>
    <property type="match status" value="1"/>
</dbReference>
<dbReference type="GO" id="GO:0106073">
    <property type="term" value="F:dolichyl pyrophosphate Glc2Man9GlcNAc2 alpha-1,2-glucosyltransferase activity"/>
    <property type="evidence" value="ECO:0007669"/>
    <property type="project" value="UniProtKB-UniRule"/>
</dbReference>
<comment type="pathway">
    <text evidence="2">Protein modification; protein glycosylation.</text>
</comment>
<feature type="transmembrane region" description="Helical" evidence="14">
    <location>
        <begin position="295"/>
        <end position="314"/>
    </location>
</feature>
<feature type="transmembrane region" description="Helical" evidence="14">
    <location>
        <begin position="135"/>
        <end position="160"/>
    </location>
</feature>
<dbReference type="GO" id="GO:0005789">
    <property type="term" value="C:endoplasmic reticulum membrane"/>
    <property type="evidence" value="ECO:0007669"/>
    <property type="project" value="UniProtKB-SubCell"/>
</dbReference>
<comment type="similarity">
    <text evidence="3 14">Belongs to the ALG10 glucosyltransferase family.</text>
</comment>
<dbReference type="PIRSF" id="PIRSF028810">
    <property type="entry name" value="Alpha1_2_glucosyltferase_Alg10"/>
    <property type="match status" value="1"/>
</dbReference>
<evidence type="ECO:0000256" key="7">
    <source>
        <dbReference type="ARBA" id="ARBA00022679"/>
    </source>
</evidence>
<evidence type="ECO:0000256" key="9">
    <source>
        <dbReference type="ARBA" id="ARBA00022824"/>
    </source>
</evidence>
<dbReference type="InterPro" id="IPR016900">
    <property type="entry name" value="Alg10"/>
</dbReference>
<evidence type="ECO:0000256" key="4">
    <source>
        <dbReference type="ARBA" id="ARBA00011967"/>
    </source>
</evidence>
<reference evidence="16 17" key="1">
    <citation type="submission" date="2023-08" db="EMBL/GenBank/DDBJ databases">
        <title>Black Yeasts Isolated from many extreme environments.</title>
        <authorList>
            <person name="Coleine C."/>
            <person name="Stajich J.E."/>
            <person name="Selbmann L."/>
        </authorList>
    </citation>
    <scope>NUCLEOTIDE SEQUENCE [LARGE SCALE GENOMIC DNA]</scope>
    <source>
        <strain evidence="16 17">CCFEE 5792</strain>
    </source>
</reference>
<feature type="transmembrane region" description="Helical" evidence="14">
    <location>
        <begin position="257"/>
        <end position="275"/>
    </location>
</feature>
<evidence type="ECO:0000256" key="11">
    <source>
        <dbReference type="ARBA" id="ARBA00023136"/>
    </source>
</evidence>
<protein>
    <recommendedName>
        <fullName evidence="5 14">Dol-P-Glc:Glc(2)Man(9)GlcNAc(2)-PP-Dol alpha-1,2-glucosyltransferase</fullName>
        <ecNumber evidence="4 14">2.4.1.256</ecNumber>
    </recommendedName>
</protein>
<dbReference type="Proteomes" id="UP001358417">
    <property type="component" value="Unassembled WGS sequence"/>
</dbReference>
<feature type="transmembrane region" description="Helical" evidence="14">
    <location>
        <begin position="414"/>
        <end position="434"/>
    </location>
</feature>
<dbReference type="EC" id="2.4.1.256" evidence="4 14"/>
<evidence type="ECO:0000256" key="10">
    <source>
        <dbReference type="ARBA" id="ARBA00022989"/>
    </source>
</evidence>
<keyword evidence="6 14" id="KW-0328">Glycosyltransferase</keyword>
<evidence type="ECO:0000256" key="5">
    <source>
        <dbReference type="ARBA" id="ARBA00018512"/>
    </source>
</evidence>
<feature type="transmembrane region" description="Helical" evidence="14">
    <location>
        <begin position="370"/>
        <end position="393"/>
    </location>
</feature>
<comment type="catalytic activity">
    <reaction evidence="13">
        <text>an alpha-D-Glc-(1-&gt;3)-alpha-D-Glc-(1-&gt;3)-alpha-D-Man-(1-&gt;2)-alpha-D-Man-(1-&gt;2)-alpha-D-Man-(1-&gt;3)-[alpha-D-Man-(1-&gt;2)-alpha-D-Man-(1-&gt;3)-[alpha-D-Man-(1-&gt;2)-alpha-D-Man-(1-&gt;6)]-alpha-D-Man-(1-&gt;6)]-beta-D-Man-(1-&gt;4)-beta-D-GlcNAc-(1-&gt;4)-alpha-D-GlcNAc-diphospho-di-trans,poly-cis-dolichol + a di-trans,poly-cis-dolichyl beta-D-glucosyl phosphate = a alpha-D-Glc-(1-&gt;2)-alpha-D-Glc-(1-&gt;3)-alpha-D-Glc-(1-&gt;3)-alpha-D-Man-(1-&gt;2)-alpha-D-Man-(1-&gt;2)-alpha-D-Man-(1-&gt;3)-[alpha-D-Man-(1-&gt;2)-alpha-D-Man-(1-&gt;3)-[alpha-D-Man-(1-&gt;2)-alpha-D-Man-(1-&gt;6)]-alpha-D-Man-(1-&gt;6)]-beta-D-Man-(1-&gt;4)-beta-D-GlcNAc-(1-&gt;4)-alpha-D-GlcNAc-diphospho-di-trans,poly-cis-dolichol + a di-trans,poly-cis-dolichyl phosphate + H(+)</text>
        <dbReference type="Rhea" id="RHEA:29543"/>
        <dbReference type="Rhea" id="RHEA-COMP:19498"/>
        <dbReference type="Rhea" id="RHEA-COMP:19502"/>
        <dbReference type="Rhea" id="RHEA-COMP:19512"/>
        <dbReference type="Rhea" id="RHEA-COMP:19522"/>
        <dbReference type="ChEBI" id="CHEBI:15378"/>
        <dbReference type="ChEBI" id="CHEBI:57525"/>
        <dbReference type="ChEBI" id="CHEBI:57683"/>
        <dbReference type="ChEBI" id="CHEBI:132522"/>
        <dbReference type="ChEBI" id="CHEBI:132523"/>
        <dbReference type="EC" id="2.4.1.256"/>
    </reaction>
    <physiologicalReaction direction="left-to-right" evidence="13">
        <dbReference type="Rhea" id="RHEA:29544"/>
    </physiologicalReaction>
</comment>